<evidence type="ECO:0000313" key="3">
    <source>
        <dbReference type="EMBL" id="AMY24439.1"/>
    </source>
</evidence>
<dbReference type="EMBL" id="CP015220">
    <property type="protein sequence ID" value="AMY24439.1"/>
    <property type="molecule type" value="Genomic_DNA"/>
</dbReference>
<feature type="domain" description="Glycosyltransferase 2-like" evidence="2">
    <location>
        <begin position="151"/>
        <end position="276"/>
    </location>
</feature>
<dbReference type="KEGG" id="rhs:A3Q41_03148"/>
<keyword evidence="4" id="KW-1185">Reference proteome</keyword>
<organism evidence="3 4">
    <name type="scientific">Rhodococcoides fascians</name>
    <name type="common">Rhodococcus fascians</name>
    <dbReference type="NCBI Taxonomy" id="1828"/>
    <lineage>
        <taxon>Bacteria</taxon>
        <taxon>Bacillati</taxon>
        <taxon>Actinomycetota</taxon>
        <taxon>Actinomycetes</taxon>
        <taxon>Mycobacteriales</taxon>
        <taxon>Nocardiaceae</taxon>
        <taxon>Rhodococcoides</taxon>
    </lineage>
</organism>
<accession>A0A143QNC1</accession>
<protein>
    <submittedName>
        <fullName evidence="3">Putative mycofactocin biosynthesis glycosyltransferase MftF</fullName>
        <ecNumber evidence="3">2.-.-.-</ecNumber>
    </submittedName>
</protein>
<dbReference type="Pfam" id="PF00535">
    <property type="entry name" value="Glycos_transf_2"/>
    <property type="match status" value="1"/>
</dbReference>
<reference evidence="3 4" key="1">
    <citation type="journal article" date="2016" name="Genome Announc.">
        <title>Complete Genome and Plasmid Sequences for Rhodococcus fascians D188 and Draft Sequences for Rhodococcus Isolates PBTS 1 and PBTS 2.</title>
        <authorList>
            <person name="Stamler R.A."/>
            <person name="Vereecke D."/>
            <person name="Zhang Y."/>
            <person name="Schilkey F."/>
            <person name="Devitt N."/>
            <person name="Randall J.J."/>
        </authorList>
    </citation>
    <scope>NUCLEOTIDE SEQUENCE [LARGE SCALE GENOMIC DNA]</scope>
    <source>
        <strain evidence="3 4">PBTS2</strain>
    </source>
</reference>
<dbReference type="SUPFAM" id="SSF53448">
    <property type="entry name" value="Nucleotide-diphospho-sugar transferases"/>
    <property type="match status" value="1"/>
</dbReference>
<dbReference type="InterPro" id="IPR001173">
    <property type="entry name" value="Glyco_trans_2-like"/>
</dbReference>
<gene>
    <name evidence="3" type="primary">mftF_5</name>
    <name evidence="3" type="ORF">A3Q41_03148</name>
</gene>
<name>A0A143QNC1_RHOFA</name>
<evidence type="ECO:0000259" key="1">
    <source>
        <dbReference type="Pfam" id="PF00535"/>
    </source>
</evidence>
<keyword evidence="3" id="KW-0808">Transferase</keyword>
<evidence type="ECO:0000259" key="2">
    <source>
        <dbReference type="Pfam" id="PF13632"/>
    </source>
</evidence>
<sequence length="297" mass="32778">MVDRARPEHPSVSVIIPVGGLDPHLDAQLQALADQDVGFPFEVLVADNTRGGDLGEYVLTHPLRERLRLRSVDASRETGAGYARNCGAREASGDLLAFCDSDDVVHSSWLTTLVEEASSFDVVGTAVETDTLNSVRALSWTPTTAPENQGRTDFLPFAIGASMACWASVYSDLGGMDNRYRASQDVEFSWRAQLAGYTLGFSTEAEVAYRLRDELRPLLRQSFRLGFGFAKLRGIYRPQGCPALKVRRVASWWMALLLRNPLLPTSLTGMSRGHWLRAFVIRVGELRAGIRYGAIGW</sequence>
<dbReference type="GO" id="GO:0016740">
    <property type="term" value="F:transferase activity"/>
    <property type="evidence" value="ECO:0007669"/>
    <property type="project" value="UniProtKB-KW"/>
</dbReference>
<reference evidence="4" key="2">
    <citation type="submission" date="2016-04" db="EMBL/GenBank/DDBJ databases">
        <title>Complete Genome and Plasmid Sequences for Rhodococcus fascians D188 and Draft Sequences for Rhodococcus spp. Isolates PBTS 1 and PBTS 2.</title>
        <authorList>
            <person name="Stamer R."/>
            <person name="Vereecke D."/>
            <person name="Zhang Y."/>
            <person name="Schilkey F."/>
            <person name="Devitt N."/>
            <person name="Randall J."/>
        </authorList>
    </citation>
    <scope>NUCLEOTIDE SEQUENCE [LARGE SCALE GENOMIC DNA]</scope>
    <source>
        <strain evidence="4">PBTS2</strain>
    </source>
</reference>
<dbReference type="PANTHER" id="PTHR43685:SF12">
    <property type="entry name" value="GLYCOSYL TRANSFERASE FAMILY 2"/>
    <property type="match status" value="1"/>
</dbReference>
<dbReference type="Proteomes" id="UP000076038">
    <property type="component" value="Chromosome"/>
</dbReference>
<dbReference type="InterPro" id="IPR029044">
    <property type="entry name" value="Nucleotide-diphossugar_trans"/>
</dbReference>
<feature type="domain" description="Glycosyltransferase 2-like" evidence="1">
    <location>
        <begin position="13"/>
        <end position="137"/>
    </location>
</feature>
<dbReference type="PATRIC" id="fig|1653479.3.peg.3188"/>
<evidence type="ECO:0000313" key="4">
    <source>
        <dbReference type="Proteomes" id="UP000076038"/>
    </source>
</evidence>
<proteinExistence type="predicted"/>
<dbReference type="Pfam" id="PF13632">
    <property type="entry name" value="Glyco_trans_2_3"/>
    <property type="match status" value="1"/>
</dbReference>
<dbReference type="InterPro" id="IPR050834">
    <property type="entry name" value="Glycosyltransf_2"/>
</dbReference>
<dbReference type="Gene3D" id="3.90.550.10">
    <property type="entry name" value="Spore Coat Polysaccharide Biosynthesis Protein SpsA, Chain A"/>
    <property type="match status" value="1"/>
</dbReference>
<dbReference type="AlphaFoldDB" id="A0A143QNC1"/>
<dbReference type="EC" id="2.-.-.-" evidence="3"/>
<dbReference type="PANTHER" id="PTHR43685">
    <property type="entry name" value="GLYCOSYLTRANSFERASE"/>
    <property type="match status" value="1"/>
</dbReference>